<dbReference type="EMBL" id="JAAVJD010000089">
    <property type="protein sequence ID" value="NJQ06512.1"/>
    <property type="molecule type" value="Genomic_DNA"/>
</dbReference>
<comment type="caution">
    <text evidence="1">The sequence shown here is derived from an EMBL/GenBank/DDBJ whole genome shotgun (WGS) entry which is preliminary data.</text>
</comment>
<dbReference type="RefSeq" id="WP_167970670.1">
    <property type="nucleotide sequence ID" value="NZ_BHZG01000047.1"/>
</dbReference>
<sequence>MPRHKDGFPADIDLTVADDRFGRITLRSRVIEGWVEVRGPGIPTVRLERDAGARPDREVRAGSRDGRRMQLTVDGRRARLKAGRSGWTRRARRTRVHLPDRVIHLHPFNDTRSRLHRSRRVLGPLRLPRRPLAKIREDPHPWREPAARITTRWYRTGGQVTPLDAAVGYALVAAFGAGSETILGLDLFDLGSGV</sequence>
<reference evidence="1 2" key="1">
    <citation type="submission" date="2020-03" db="EMBL/GenBank/DDBJ databases">
        <title>Draft genome of Streptomyces sp. ventii, isolated from the Axial Seamount in the Pacific Ocean, and resequencing of the two type strains Streptomyces lonarensis strain NCL 716 and Streptomyces bohaiensis strain 11A07.</title>
        <authorList>
            <person name="Loughran R.M."/>
            <person name="Pfannmuller K.M."/>
            <person name="Wasson B.J."/>
            <person name="Deadmond M.C."/>
            <person name="Paddock B.E."/>
            <person name="Koyack M.J."/>
            <person name="Gallegos D.A."/>
            <person name="Mitchell E.A."/>
            <person name="Ushijima B."/>
            <person name="Saw J.H."/>
            <person name="Mcphail K.L."/>
            <person name="Videau P."/>
        </authorList>
    </citation>
    <scope>NUCLEOTIDE SEQUENCE [LARGE SCALE GENOMIC DNA]</scope>
    <source>
        <strain evidence="1 2">NCL716</strain>
    </source>
</reference>
<accession>A0A7X6D1I7</accession>
<gene>
    <name evidence="1" type="ORF">HCN56_13195</name>
</gene>
<evidence type="ECO:0000313" key="2">
    <source>
        <dbReference type="Proteomes" id="UP000578686"/>
    </source>
</evidence>
<name>A0A7X6D1I7_9ACTN</name>
<organism evidence="1 2">
    <name type="scientific">Streptomyces lonarensis</name>
    <dbReference type="NCBI Taxonomy" id="700599"/>
    <lineage>
        <taxon>Bacteria</taxon>
        <taxon>Bacillati</taxon>
        <taxon>Actinomycetota</taxon>
        <taxon>Actinomycetes</taxon>
        <taxon>Kitasatosporales</taxon>
        <taxon>Streptomycetaceae</taxon>
        <taxon>Streptomyces</taxon>
    </lineage>
</organism>
<dbReference type="Proteomes" id="UP000578686">
    <property type="component" value="Unassembled WGS sequence"/>
</dbReference>
<dbReference type="AlphaFoldDB" id="A0A7X6D1I7"/>
<protein>
    <submittedName>
        <fullName evidence="1">Uncharacterized protein</fullName>
    </submittedName>
</protein>
<keyword evidence="2" id="KW-1185">Reference proteome</keyword>
<evidence type="ECO:0000313" key="1">
    <source>
        <dbReference type="EMBL" id="NJQ06512.1"/>
    </source>
</evidence>
<proteinExistence type="predicted"/>